<gene>
    <name evidence="6" type="ORF">J2T55_002293</name>
</gene>
<feature type="transmembrane region" description="Helical" evidence="5">
    <location>
        <begin position="277"/>
        <end position="298"/>
    </location>
</feature>
<dbReference type="PANTHER" id="PTHR11785">
    <property type="entry name" value="AMINO ACID TRANSPORTER"/>
    <property type="match status" value="1"/>
</dbReference>
<feature type="transmembrane region" description="Helical" evidence="5">
    <location>
        <begin position="127"/>
        <end position="146"/>
    </location>
</feature>
<feature type="transmembrane region" description="Helical" evidence="5">
    <location>
        <begin position="91"/>
        <end position="115"/>
    </location>
</feature>
<feature type="transmembrane region" description="Helical" evidence="5">
    <location>
        <begin position="200"/>
        <end position="223"/>
    </location>
</feature>
<feature type="transmembrane region" description="Helical" evidence="5">
    <location>
        <begin position="158"/>
        <end position="180"/>
    </location>
</feature>
<dbReference type="InterPro" id="IPR002293">
    <property type="entry name" value="AA/rel_permease1"/>
</dbReference>
<sequence length="448" mass="47802">MARLNNQPQPGFTIPSSVAVVIGVVVGIGIFRLPPIVADHAASGLQFMLFWLAGGVISLLGALCYAELAASRPDAGGEYHFLSRAFGRPPAFLFAWARMTVIQTGSIALIAFILGDYASQLLPIGPWGAAVYATLTIIVLTVLNMLGTRHSRRAQNLFTGLIIALLILLPIAALISVPSAPVPAPAPADDTMGSLLGDGSLGMAMIFVLLTYGGWNEAAYLSAELHDVRRNMVRVLMYAIGTITLLYLLVNAAYLHVLGLEGLREADTVASLLAERIFGDIGSIIVSVIVMLAALSTANATIITGARTNYALGRDFGLLRFIGRWNGRRNTPVHALLVQGAIALLLVALGAAFEESISTIVDYTAPVFWFFIMLTTATLFVFRRQHGGDTNSYRVPLYPLVPLLFLLACAGMLYSSLTYTGLGAVIGVAILASGVPVYLWAVKQQARE</sequence>
<feature type="transmembrane region" description="Helical" evidence="5">
    <location>
        <begin position="395"/>
        <end position="415"/>
    </location>
</feature>
<name>A0AAE3L5Y2_9GAMM</name>
<dbReference type="PANTHER" id="PTHR11785:SF512">
    <property type="entry name" value="SOBREMESA, ISOFORM B"/>
    <property type="match status" value="1"/>
</dbReference>
<proteinExistence type="predicted"/>
<feature type="transmembrane region" description="Helical" evidence="5">
    <location>
        <begin position="421"/>
        <end position="442"/>
    </location>
</feature>
<dbReference type="EMBL" id="JANUCT010000018">
    <property type="protein sequence ID" value="MCS3904257.1"/>
    <property type="molecule type" value="Genomic_DNA"/>
</dbReference>
<evidence type="ECO:0000256" key="4">
    <source>
        <dbReference type="ARBA" id="ARBA00023136"/>
    </source>
</evidence>
<feature type="transmembrane region" description="Helical" evidence="5">
    <location>
        <begin position="235"/>
        <end position="257"/>
    </location>
</feature>
<comment type="subcellular location">
    <subcellularLocation>
        <location evidence="1">Membrane</location>
        <topology evidence="1">Multi-pass membrane protein</topology>
    </subcellularLocation>
</comment>
<dbReference type="Gene3D" id="1.20.1740.10">
    <property type="entry name" value="Amino acid/polyamine transporter I"/>
    <property type="match status" value="1"/>
</dbReference>
<dbReference type="Proteomes" id="UP001204445">
    <property type="component" value="Unassembled WGS sequence"/>
</dbReference>
<feature type="transmembrane region" description="Helical" evidence="5">
    <location>
        <begin position="12"/>
        <end position="33"/>
    </location>
</feature>
<evidence type="ECO:0000256" key="2">
    <source>
        <dbReference type="ARBA" id="ARBA00022692"/>
    </source>
</evidence>
<dbReference type="PIRSF" id="PIRSF006060">
    <property type="entry name" value="AA_transporter"/>
    <property type="match status" value="1"/>
</dbReference>
<keyword evidence="3 5" id="KW-1133">Transmembrane helix</keyword>
<dbReference type="Pfam" id="PF13520">
    <property type="entry name" value="AA_permease_2"/>
    <property type="match status" value="1"/>
</dbReference>
<protein>
    <submittedName>
        <fullName evidence="6">Amino acid transporter</fullName>
    </submittedName>
</protein>
<feature type="transmembrane region" description="Helical" evidence="5">
    <location>
        <begin position="45"/>
        <end position="70"/>
    </location>
</feature>
<feature type="transmembrane region" description="Helical" evidence="5">
    <location>
        <begin position="365"/>
        <end position="383"/>
    </location>
</feature>
<dbReference type="GO" id="GO:0015179">
    <property type="term" value="F:L-amino acid transmembrane transporter activity"/>
    <property type="evidence" value="ECO:0007669"/>
    <property type="project" value="TreeGrafter"/>
</dbReference>
<dbReference type="RefSeq" id="WP_259056828.1">
    <property type="nucleotide sequence ID" value="NZ_JANUCT010000018.1"/>
</dbReference>
<evidence type="ECO:0000256" key="3">
    <source>
        <dbReference type="ARBA" id="ARBA00022989"/>
    </source>
</evidence>
<dbReference type="AlphaFoldDB" id="A0AAE3L5Y2"/>
<feature type="transmembrane region" description="Helical" evidence="5">
    <location>
        <begin position="333"/>
        <end position="353"/>
    </location>
</feature>
<evidence type="ECO:0000256" key="1">
    <source>
        <dbReference type="ARBA" id="ARBA00004141"/>
    </source>
</evidence>
<dbReference type="InterPro" id="IPR050598">
    <property type="entry name" value="AminoAcid_Transporter"/>
</dbReference>
<dbReference type="GO" id="GO:0016020">
    <property type="term" value="C:membrane"/>
    <property type="evidence" value="ECO:0007669"/>
    <property type="project" value="UniProtKB-SubCell"/>
</dbReference>
<keyword evidence="2 5" id="KW-0812">Transmembrane</keyword>
<evidence type="ECO:0000256" key="5">
    <source>
        <dbReference type="SAM" id="Phobius"/>
    </source>
</evidence>
<evidence type="ECO:0000313" key="7">
    <source>
        <dbReference type="Proteomes" id="UP001204445"/>
    </source>
</evidence>
<reference evidence="6" key="1">
    <citation type="submission" date="2022-08" db="EMBL/GenBank/DDBJ databases">
        <title>Genomic Encyclopedia of Type Strains, Phase III (KMG-III): the genomes of soil and plant-associated and newly described type strains.</title>
        <authorList>
            <person name="Whitman W."/>
        </authorList>
    </citation>
    <scope>NUCLEOTIDE SEQUENCE</scope>
    <source>
        <strain evidence="6">HMT 1</strain>
    </source>
</reference>
<keyword evidence="7" id="KW-1185">Reference proteome</keyword>
<organism evidence="6 7">
    <name type="scientific">Methylohalomonas lacus</name>
    <dbReference type="NCBI Taxonomy" id="398773"/>
    <lineage>
        <taxon>Bacteria</taxon>
        <taxon>Pseudomonadati</taxon>
        <taxon>Pseudomonadota</taxon>
        <taxon>Gammaproteobacteria</taxon>
        <taxon>Methylohalomonadales</taxon>
        <taxon>Methylohalomonadaceae</taxon>
        <taxon>Methylohalomonas</taxon>
    </lineage>
</organism>
<accession>A0AAE3L5Y2</accession>
<keyword evidence="4 5" id="KW-0472">Membrane</keyword>
<evidence type="ECO:0000313" key="6">
    <source>
        <dbReference type="EMBL" id="MCS3904257.1"/>
    </source>
</evidence>
<comment type="caution">
    <text evidence="6">The sequence shown here is derived from an EMBL/GenBank/DDBJ whole genome shotgun (WGS) entry which is preliminary data.</text>
</comment>